<dbReference type="InterPro" id="IPR036397">
    <property type="entry name" value="RNaseH_sf"/>
</dbReference>
<dbReference type="Proteomes" id="UP000238882">
    <property type="component" value="Unassembled WGS sequence"/>
</dbReference>
<dbReference type="GO" id="GO:0015074">
    <property type="term" value="P:DNA integration"/>
    <property type="evidence" value="ECO:0007669"/>
    <property type="project" value="InterPro"/>
</dbReference>
<protein>
    <recommendedName>
        <fullName evidence="1">Integrase catalytic domain-containing protein</fullName>
    </recommendedName>
</protein>
<dbReference type="EMBL" id="MSCN01000001">
    <property type="protein sequence ID" value="PQJ79803.1"/>
    <property type="molecule type" value="Genomic_DNA"/>
</dbReference>
<proteinExistence type="predicted"/>
<reference evidence="2 3" key="1">
    <citation type="submission" date="2016-12" db="EMBL/GenBank/DDBJ databases">
        <title>Trade-off between light-utilization and light-protection in marine flavobacteria.</title>
        <authorList>
            <person name="Kumagai Y."/>
            <person name="Yoshizawa S."/>
            <person name="Kogure K."/>
            <person name="Iwasaki W."/>
        </authorList>
    </citation>
    <scope>NUCLEOTIDE SEQUENCE [LARGE SCALE GENOMIC DNA]</scope>
    <source>
        <strain evidence="2 3">NBRC 108759</strain>
    </source>
</reference>
<organism evidence="2 3">
    <name type="scientific">Polaribacter porphyrae</name>
    <dbReference type="NCBI Taxonomy" id="1137780"/>
    <lineage>
        <taxon>Bacteria</taxon>
        <taxon>Pseudomonadati</taxon>
        <taxon>Bacteroidota</taxon>
        <taxon>Flavobacteriia</taxon>
        <taxon>Flavobacteriales</taxon>
        <taxon>Flavobacteriaceae</taxon>
    </lineage>
</organism>
<evidence type="ECO:0000313" key="3">
    <source>
        <dbReference type="Proteomes" id="UP000238882"/>
    </source>
</evidence>
<dbReference type="RefSeq" id="WP_105016398.1">
    <property type="nucleotide sequence ID" value="NZ_MSCN01000001.1"/>
</dbReference>
<gene>
    <name evidence="2" type="ORF">BTO18_11735</name>
</gene>
<dbReference type="OrthoDB" id="9815231at2"/>
<sequence length="177" mass="20812">MDVTYYKTIDNIQYYIYTIVDNFSRQIVAYDVSKKLSANIRLETLKSAIKNEFDISVWRSNVDLIVDGGTENNNNSIHEFIKNQHVSVNKKIALKDVRFSNSIIEGTYRILKSKYFQDRPILSTSTKEEMDFFVNDFNNVRSHYEHKIYIPNDIFKTPSLKDLKPILEKSHKSINFL</sequence>
<dbReference type="Pfam" id="PF00665">
    <property type="entry name" value="rve"/>
    <property type="match status" value="1"/>
</dbReference>
<dbReference type="SUPFAM" id="SSF53098">
    <property type="entry name" value="Ribonuclease H-like"/>
    <property type="match status" value="1"/>
</dbReference>
<dbReference type="InterPro" id="IPR001584">
    <property type="entry name" value="Integrase_cat-core"/>
</dbReference>
<dbReference type="InterPro" id="IPR012337">
    <property type="entry name" value="RNaseH-like_sf"/>
</dbReference>
<dbReference type="Gene3D" id="3.30.420.10">
    <property type="entry name" value="Ribonuclease H-like superfamily/Ribonuclease H"/>
    <property type="match status" value="1"/>
</dbReference>
<dbReference type="AlphaFoldDB" id="A0A2S7WQD7"/>
<evidence type="ECO:0000259" key="1">
    <source>
        <dbReference type="PROSITE" id="PS50994"/>
    </source>
</evidence>
<dbReference type="PROSITE" id="PS50994">
    <property type="entry name" value="INTEGRASE"/>
    <property type="match status" value="1"/>
</dbReference>
<comment type="caution">
    <text evidence="2">The sequence shown here is derived from an EMBL/GenBank/DDBJ whole genome shotgun (WGS) entry which is preliminary data.</text>
</comment>
<feature type="domain" description="Integrase catalytic" evidence="1">
    <location>
        <begin position="1"/>
        <end position="159"/>
    </location>
</feature>
<accession>A0A2S7WQD7</accession>
<dbReference type="GO" id="GO:0003676">
    <property type="term" value="F:nucleic acid binding"/>
    <property type="evidence" value="ECO:0007669"/>
    <property type="project" value="InterPro"/>
</dbReference>
<name>A0A2S7WQD7_9FLAO</name>
<evidence type="ECO:0000313" key="2">
    <source>
        <dbReference type="EMBL" id="PQJ79803.1"/>
    </source>
</evidence>
<keyword evidence="3" id="KW-1185">Reference proteome</keyword>